<proteinExistence type="predicted"/>
<dbReference type="InterPro" id="IPR058192">
    <property type="entry name" value="WHD_ROQ1-like"/>
</dbReference>
<keyword evidence="2" id="KW-0677">Repeat</keyword>
<dbReference type="Proteomes" id="UP000077755">
    <property type="component" value="Chromosome 1"/>
</dbReference>
<evidence type="ECO:0000259" key="4">
    <source>
        <dbReference type="Pfam" id="PF23282"/>
    </source>
</evidence>
<dbReference type="Gene3D" id="1.10.8.430">
    <property type="entry name" value="Helical domain of apoptotic protease-activating factors"/>
    <property type="match status" value="1"/>
</dbReference>
<dbReference type="PRINTS" id="PR00364">
    <property type="entry name" value="DISEASERSIST"/>
</dbReference>
<dbReference type="Gene3D" id="3.40.50.300">
    <property type="entry name" value="P-loop containing nucleotide triphosphate hydrolases"/>
    <property type="match status" value="1"/>
</dbReference>
<gene>
    <name evidence="5" type="ORF">DCAR_0101381</name>
</gene>
<dbReference type="AlphaFoldDB" id="A0AAF0W368"/>
<evidence type="ECO:0000313" key="6">
    <source>
        <dbReference type="Proteomes" id="UP000077755"/>
    </source>
</evidence>
<dbReference type="Gene3D" id="3.80.10.10">
    <property type="entry name" value="Ribonuclease Inhibitor"/>
    <property type="match status" value="2"/>
</dbReference>
<dbReference type="PANTHER" id="PTHR11017">
    <property type="entry name" value="LEUCINE-RICH REPEAT-CONTAINING PROTEIN"/>
    <property type="match status" value="1"/>
</dbReference>
<feature type="domain" description="Disease resistance protein Roq1-like winged-helix" evidence="4">
    <location>
        <begin position="300"/>
        <end position="371"/>
    </location>
</feature>
<dbReference type="GO" id="GO:0006952">
    <property type="term" value="P:defense response"/>
    <property type="evidence" value="ECO:0007669"/>
    <property type="project" value="InterPro"/>
</dbReference>
<keyword evidence="1" id="KW-0433">Leucine-rich repeat</keyword>
<dbReference type="PROSITE" id="PS51450">
    <property type="entry name" value="LRR"/>
    <property type="match status" value="1"/>
</dbReference>
<reference evidence="5" key="1">
    <citation type="journal article" date="2016" name="Nat. Genet.">
        <title>A high-quality carrot genome assembly provides new insights into carotenoid accumulation and asterid genome evolution.</title>
        <authorList>
            <person name="Iorizzo M."/>
            <person name="Ellison S."/>
            <person name="Senalik D."/>
            <person name="Zeng P."/>
            <person name="Satapoomin P."/>
            <person name="Huang J."/>
            <person name="Bowman M."/>
            <person name="Iovene M."/>
            <person name="Sanseverino W."/>
            <person name="Cavagnaro P."/>
            <person name="Yildiz M."/>
            <person name="Macko-Podgorni A."/>
            <person name="Moranska E."/>
            <person name="Grzebelus E."/>
            <person name="Grzebelus D."/>
            <person name="Ashrafi H."/>
            <person name="Zheng Z."/>
            <person name="Cheng S."/>
            <person name="Spooner D."/>
            <person name="Van Deynze A."/>
            <person name="Simon P."/>
        </authorList>
    </citation>
    <scope>NUCLEOTIDE SEQUENCE</scope>
    <source>
        <tissue evidence="5">Leaf</tissue>
    </source>
</reference>
<evidence type="ECO:0000256" key="1">
    <source>
        <dbReference type="ARBA" id="ARBA00022614"/>
    </source>
</evidence>
<dbReference type="InterPro" id="IPR001611">
    <property type="entry name" value="Leu-rich_rpt"/>
</dbReference>
<evidence type="ECO:0000313" key="5">
    <source>
        <dbReference type="EMBL" id="WOG82219.1"/>
    </source>
</evidence>
<evidence type="ECO:0000256" key="2">
    <source>
        <dbReference type="ARBA" id="ARBA00022737"/>
    </source>
</evidence>
<protein>
    <recommendedName>
        <fullName evidence="7">NB-ARC domain-containing protein</fullName>
    </recommendedName>
</protein>
<dbReference type="SUPFAM" id="SSF46785">
    <property type="entry name" value="Winged helix' DNA-binding domain"/>
    <property type="match status" value="1"/>
</dbReference>
<reference evidence="5" key="2">
    <citation type="submission" date="2022-03" db="EMBL/GenBank/DDBJ databases">
        <title>Draft title - Genomic analysis of global carrot germplasm unveils the trajectory of domestication and the origin of high carotenoid orange carrot.</title>
        <authorList>
            <person name="Iorizzo M."/>
            <person name="Ellison S."/>
            <person name="Senalik D."/>
            <person name="Macko-Podgorni A."/>
            <person name="Grzebelus D."/>
            <person name="Bostan H."/>
            <person name="Rolling W."/>
            <person name="Curaba J."/>
            <person name="Simon P."/>
        </authorList>
    </citation>
    <scope>NUCLEOTIDE SEQUENCE</scope>
    <source>
        <tissue evidence="5">Leaf</tissue>
    </source>
</reference>
<accession>A0AAF0W368</accession>
<dbReference type="InterPro" id="IPR036390">
    <property type="entry name" value="WH_DNA-bd_sf"/>
</dbReference>
<dbReference type="Pfam" id="PF23282">
    <property type="entry name" value="WHD_ROQ1"/>
    <property type="match status" value="1"/>
</dbReference>
<dbReference type="Pfam" id="PF13855">
    <property type="entry name" value="LRR_8"/>
    <property type="match status" value="1"/>
</dbReference>
<feature type="domain" description="NB-ARC" evidence="3">
    <location>
        <begin position="62"/>
        <end position="231"/>
    </location>
</feature>
<dbReference type="InterPro" id="IPR027417">
    <property type="entry name" value="P-loop_NTPase"/>
</dbReference>
<evidence type="ECO:0008006" key="7">
    <source>
        <dbReference type="Google" id="ProtNLM"/>
    </source>
</evidence>
<dbReference type="InterPro" id="IPR002182">
    <property type="entry name" value="NB-ARC"/>
</dbReference>
<dbReference type="PANTHER" id="PTHR11017:SF305">
    <property type="entry name" value="TMV RESISTANCE PROTEIN N-LIKE"/>
    <property type="match status" value="1"/>
</dbReference>
<dbReference type="GO" id="GO:0043531">
    <property type="term" value="F:ADP binding"/>
    <property type="evidence" value="ECO:0007669"/>
    <property type="project" value="InterPro"/>
</dbReference>
<evidence type="ECO:0000259" key="3">
    <source>
        <dbReference type="Pfam" id="PF00931"/>
    </source>
</evidence>
<organism evidence="5 6">
    <name type="scientific">Daucus carota subsp. sativus</name>
    <name type="common">Carrot</name>
    <dbReference type="NCBI Taxonomy" id="79200"/>
    <lineage>
        <taxon>Eukaryota</taxon>
        <taxon>Viridiplantae</taxon>
        <taxon>Streptophyta</taxon>
        <taxon>Embryophyta</taxon>
        <taxon>Tracheophyta</taxon>
        <taxon>Spermatophyta</taxon>
        <taxon>Magnoliopsida</taxon>
        <taxon>eudicotyledons</taxon>
        <taxon>Gunneridae</taxon>
        <taxon>Pentapetalae</taxon>
        <taxon>asterids</taxon>
        <taxon>campanulids</taxon>
        <taxon>Apiales</taxon>
        <taxon>Apiaceae</taxon>
        <taxon>Apioideae</taxon>
        <taxon>Scandiceae</taxon>
        <taxon>Daucinae</taxon>
        <taxon>Daucus</taxon>
        <taxon>Daucus sect. Daucus</taxon>
    </lineage>
</organism>
<dbReference type="SUPFAM" id="SSF52540">
    <property type="entry name" value="P-loop containing nucleoside triphosphate hydrolases"/>
    <property type="match status" value="1"/>
</dbReference>
<sequence length="967" mass="110989">MFSYIHFYNFCFVSAEYISYNIFPFYRYESKFILKIVSIIKDKVTRNNILNITPHLVGINDSLHAINLWLRDGSTSVEVFALYGIGGVGKTTIAKYVYNTSFQLFEGGSFLENIREYSERPDGLLCLQRQLLSDISKGKTPSVNNLNDGIHKIQSALHGRKLLIVLDDVDQTEQLDAIFGMREWFYHGSKIILTTRNVHLLNAHKHCKRYSVDTMNFSDSSELFSWHAFRDSHPPECYTEQSEKILKQCQGLPLALEVLGASLHGKKEDVWRSAIQKLETFTPSKLQKILRISYESLPDDHDRELFLELACFFNGEAKSSVVVILDACKYYTTIGVDNLIDRCLLKIDIYGKLRMHQLIQSMGREIVRQQSPKDPGEWSRLWHYRESLEILEDETGTRAIEGLALDMDMTKAHQTKFNTKAFSMMHKLRLLKLNKVQLLGGYSDFPKKLKWLCWHGYTQRSLPDDFPFSSLVAIDMQNSKLQKLVQGNMCLGSLKILNLSHCHCIVESPNFSQLRVLEQLILEDCASLKLSKNLGMLKLLETLIISGCSNLNTLPSEMRAMESLKVFRADGLDFGNSSFVIEEYVSWPVFIWGWVLKWNLGSQLLLSSLPFKSIRKLSLVNCNLHDNAFPKDFIAAPSLKYLNLSNNPIRFLPECFKGVKMLKSLTLRYCNQLQALENLPNIDSLLVTDCSLLEKIRCKEGASLITVASPWRCKKLLEMEKRFKVVPLEKMDLEMIKNCGIDDVESKKRIQIRLYNKSTLTETSCPIQGVYEDECWGETFSIFYPENSVSILFINKHNTASKSFVVSSHSKLGYLNTRVLYKFVPGSITSLFIVITNKTKNRMIIYSPRCHGVPDGDEYMTWLSHWKFGSHEMGPGDEVNIFVYNWHNNTSFEVKEVGVHLVYKEQEQAGDHSAKLPNIEQTCVIPQNIKPWAHRGTTQLYFLGHGGVRRDNVRKSETKEAFKYIAM</sequence>
<name>A0AAF0W368_DAUCS</name>
<dbReference type="SUPFAM" id="SSF52058">
    <property type="entry name" value="L domain-like"/>
    <property type="match status" value="1"/>
</dbReference>
<dbReference type="InterPro" id="IPR032675">
    <property type="entry name" value="LRR_dom_sf"/>
</dbReference>
<dbReference type="InterPro" id="IPR042197">
    <property type="entry name" value="Apaf_helical"/>
</dbReference>
<keyword evidence="6" id="KW-1185">Reference proteome</keyword>
<dbReference type="Pfam" id="PF00931">
    <property type="entry name" value="NB-ARC"/>
    <property type="match status" value="1"/>
</dbReference>
<dbReference type="InterPro" id="IPR044974">
    <property type="entry name" value="Disease_R_plants"/>
</dbReference>
<dbReference type="EMBL" id="CP093343">
    <property type="protein sequence ID" value="WOG82219.1"/>
    <property type="molecule type" value="Genomic_DNA"/>
</dbReference>